<feature type="domain" description="C2H2-type" evidence="1">
    <location>
        <begin position="6"/>
        <end position="27"/>
    </location>
</feature>
<reference evidence="2 3" key="1">
    <citation type="submission" date="2024-02" db="EMBL/GenBank/DDBJ databases">
        <authorList>
            <person name="Daric V."/>
            <person name="Darras S."/>
        </authorList>
    </citation>
    <scope>NUCLEOTIDE SEQUENCE [LARGE SCALE GENOMIC DNA]</scope>
</reference>
<protein>
    <recommendedName>
        <fullName evidence="1">C2H2-type domain-containing protein</fullName>
    </recommendedName>
</protein>
<comment type="caution">
    <text evidence="2">The sequence shown here is derived from an EMBL/GenBank/DDBJ whole genome shotgun (WGS) entry which is preliminary data.</text>
</comment>
<sequence length="274" mass="31468">MLLVRCKYCDEKYKSQRGFEVHQKVKHRGYSGVSSEKCSCKTIKSMWVEVCESPDDLTTEAIDYFMNIFATKPNGSELLTTFSIDGISRILHIFVSNADRCKSLEATRKMFDLFLRKIHAENTIELPSSNLTPDEISILEYVGGYSLRKLKRNGDEEELAILAKLEDSIYCFVPSDNSLISILQCNEYGTLLKPNQTLLDVLKFSEINFRNHATLKDTISNAISSLDLSELHDITNNYDLDAYVLQRVGHLFFKIRSFQKTKVLKSKLSSLYRW</sequence>
<dbReference type="InterPro" id="IPR013087">
    <property type="entry name" value="Znf_C2H2_type"/>
</dbReference>
<name>A0ABP0GNA1_CLALP</name>
<proteinExistence type="predicted"/>
<dbReference type="Proteomes" id="UP001642483">
    <property type="component" value="Unassembled WGS sequence"/>
</dbReference>
<gene>
    <name evidence="2" type="ORF">CVLEPA_LOCUS25786</name>
</gene>
<dbReference type="PROSITE" id="PS00028">
    <property type="entry name" value="ZINC_FINGER_C2H2_1"/>
    <property type="match status" value="1"/>
</dbReference>
<dbReference type="EMBL" id="CAWYQH010000130">
    <property type="protein sequence ID" value="CAK8692523.1"/>
    <property type="molecule type" value="Genomic_DNA"/>
</dbReference>
<accession>A0ABP0GNA1</accession>
<organism evidence="2 3">
    <name type="scientific">Clavelina lepadiformis</name>
    <name type="common">Light-bulb sea squirt</name>
    <name type="synonym">Ascidia lepadiformis</name>
    <dbReference type="NCBI Taxonomy" id="159417"/>
    <lineage>
        <taxon>Eukaryota</taxon>
        <taxon>Metazoa</taxon>
        <taxon>Chordata</taxon>
        <taxon>Tunicata</taxon>
        <taxon>Ascidiacea</taxon>
        <taxon>Aplousobranchia</taxon>
        <taxon>Clavelinidae</taxon>
        <taxon>Clavelina</taxon>
    </lineage>
</organism>
<evidence type="ECO:0000313" key="3">
    <source>
        <dbReference type="Proteomes" id="UP001642483"/>
    </source>
</evidence>
<keyword evidence="3" id="KW-1185">Reference proteome</keyword>
<evidence type="ECO:0000259" key="1">
    <source>
        <dbReference type="PROSITE" id="PS00028"/>
    </source>
</evidence>
<evidence type="ECO:0000313" key="2">
    <source>
        <dbReference type="EMBL" id="CAK8692523.1"/>
    </source>
</evidence>